<dbReference type="PROSITE" id="PS50234">
    <property type="entry name" value="VWFA"/>
    <property type="match status" value="1"/>
</dbReference>
<keyword evidence="4" id="KW-1185">Reference proteome</keyword>
<dbReference type="CDD" id="cd23814">
    <property type="entry name" value="UEV_AKTIP"/>
    <property type="match status" value="1"/>
</dbReference>
<feature type="region of interest" description="Disordered" evidence="1">
    <location>
        <begin position="230"/>
        <end position="337"/>
    </location>
</feature>
<dbReference type="STRING" id="42251.A0A2T6ZRX3"/>
<dbReference type="InterPro" id="IPR000608">
    <property type="entry name" value="UBC"/>
</dbReference>
<evidence type="ECO:0000313" key="3">
    <source>
        <dbReference type="EMBL" id="PUU78238.1"/>
    </source>
</evidence>
<feature type="region of interest" description="Disordered" evidence="1">
    <location>
        <begin position="464"/>
        <end position="495"/>
    </location>
</feature>
<feature type="region of interest" description="Disordered" evidence="1">
    <location>
        <begin position="889"/>
        <end position="910"/>
    </location>
</feature>
<feature type="compositionally biased region" description="Gly residues" evidence="1">
    <location>
        <begin position="1141"/>
        <end position="1152"/>
    </location>
</feature>
<dbReference type="InterPro" id="IPR036465">
    <property type="entry name" value="vWFA_dom_sf"/>
</dbReference>
<evidence type="ECO:0000313" key="4">
    <source>
        <dbReference type="Proteomes" id="UP000244722"/>
    </source>
</evidence>
<proteinExistence type="predicted"/>
<evidence type="ECO:0000259" key="2">
    <source>
        <dbReference type="PROSITE" id="PS50234"/>
    </source>
</evidence>
<dbReference type="Proteomes" id="UP000244722">
    <property type="component" value="Unassembled WGS sequence"/>
</dbReference>
<dbReference type="Gene3D" id="3.10.110.10">
    <property type="entry name" value="Ubiquitin Conjugating Enzyme"/>
    <property type="match status" value="1"/>
</dbReference>
<feature type="region of interest" description="Disordered" evidence="1">
    <location>
        <begin position="1141"/>
        <end position="1180"/>
    </location>
</feature>
<name>A0A2T6ZRX3_TUBBO</name>
<dbReference type="InterPro" id="IPR016135">
    <property type="entry name" value="UBQ-conjugating_enzyme/RWD"/>
</dbReference>
<dbReference type="InterPro" id="IPR002035">
    <property type="entry name" value="VWF_A"/>
</dbReference>
<dbReference type="SUPFAM" id="SSF53300">
    <property type="entry name" value="vWA-like"/>
    <property type="match status" value="1"/>
</dbReference>
<reference evidence="3 4" key="1">
    <citation type="submission" date="2017-04" db="EMBL/GenBank/DDBJ databases">
        <title>Draft genome sequence of Tuber borchii Vittad., a whitish edible truffle.</title>
        <authorList>
            <consortium name="DOE Joint Genome Institute"/>
            <person name="Murat C."/>
            <person name="Kuo A."/>
            <person name="Barry K.W."/>
            <person name="Clum A."/>
            <person name="Dockter R.B."/>
            <person name="Fauchery L."/>
            <person name="Iotti M."/>
            <person name="Kohler A."/>
            <person name="Labutti K."/>
            <person name="Lindquist E.A."/>
            <person name="Lipzen A."/>
            <person name="Ohm R.A."/>
            <person name="Wang M."/>
            <person name="Grigoriev I.V."/>
            <person name="Zambonelli A."/>
            <person name="Martin F.M."/>
        </authorList>
    </citation>
    <scope>NUCLEOTIDE SEQUENCE [LARGE SCALE GENOMIC DNA]</scope>
    <source>
        <strain evidence="3 4">Tbo3840</strain>
    </source>
</reference>
<evidence type="ECO:0000256" key="1">
    <source>
        <dbReference type="SAM" id="MobiDB-lite"/>
    </source>
</evidence>
<comment type="caution">
    <text evidence="3">The sequence shown here is derived from an EMBL/GenBank/DDBJ whole genome shotgun (WGS) entry which is preliminary data.</text>
</comment>
<dbReference type="Gene3D" id="3.40.50.410">
    <property type="entry name" value="von Willebrand factor, type A domain"/>
    <property type="match status" value="1"/>
</dbReference>
<feature type="region of interest" description="Disordered" evidence="1">
    <location>
        <begin position="366"/>
        <end position="393"/>
    </location>
</feature>
<protein>
    <recommendedName>
        <fullName evidence="2">VWFA domain-containing protein</fullName>
    </recommendedName>
</protein>
<dbReference type="SUPFAM" id="SSF54495">
    <property type="entry name" value="UBC-like"/>
    <property type="match status" value="1"/>
</dbReference>
<gene>
    <name evidence="3" type="ORF">B9Z19DRAFT_1108379</name>
</gene>
<accession>A0A2T6ZRX3</accession>
<organism evidence="3 4">
    <name type="scientific">Tuber borchii</name>
    <name type="common">White truffle</name>
    <dbReference type="NCBI Taxonomy" id="42251"/>
    <lineage>
        <taxon>Eukaryota</taxon>
        <taxon>Fungi</taxon>
        <taxon>Dikarya</taxon>
        <taxon>Ascomycota</taxon>
        <taxon>Pezizomycotina</taxon>
        <taxon>Pezizomycetes</taxon>
        <taxon>Pezizales</taxon>
        <taxon>Tuberaceae</taxon>
        <taxon>Tuber</taxon>
    </lineage>
</organism>
<dbReference type="Pfam" id="PF00179">
    <property type="entry name" value="UQ_con"/>
    <property type="match status" value="1"/>
</dbReference>
<dbReference type="OrthoDB" id="5213862at2759"/>
<dbReference type="AlphaFoldDB" id="A0A2T6ZRX3"/>
<feature type="compositionally biased region" description="Basic and acidic residues" evidence="1">
    <location>
        <begin position="268"/>
        <end position="281"/>
    </location>
</feature>
<sequence length="1196" mass="131915">MHKWNPVRVEGSLVFPKVHHPCAALSPPSVQNVRAQTLTQPTIVRASLKHTSPAGLYSSLSSTSHSTWHCVLFPRRGPYASAVLPFTIEFPEWYPDGPPRIEFSPDIWHPMLNNGLFQWGSWWARRQGQGTVEVLEFIKSCFDDEAVVVKEAGEWKAGWEERVRRVVEASHAEKGDGVQNPHKTHTTYSNLLTVFTKIYNYDPMPSVSPHRLTSLPIIYTPLDIRRSDTITPTGRLPIENDNDVTPRPLRIKKVQKSPSMPFRMKSRGRQEGKEKDKESRKGFLGVGFPPSPRARSSSAGVLGKDWDKGKPDGVGDLGDVRNPPGGKGGGSSPTGARMAWLQRPSARQMTSISDYGNKIDFHRRGGSMLIEPNNSEGHESHDSSSHAGEDACLLPYSDDPSTGDRHRKNSFLRRAASTGAKYDKSARRRLEQRSSGAVNWVLEETVPTKSPPRGWRQMALDLFQGNNHNPGQVGVKRANSRKSERSDSMSSTKSALIYTTPPEVSPIKPDPTNDMGKHAGGSLQNNFAAGDMWQLDDQNRSRHISRDERSISPPGRVRSANVLATLDSNIGGKHRSKPQKRGQWKPPMLILDLAITPERDTLPIYNGQSGRQNGFWISVEIEGRVSHSAGYAGQSQGVGMDVGVLMDLSFPIADKSSPYTSRTSFSSMKSKAKRIVESMESARDRVAVMTFPCATPNIVYTLNASGSVARQQLLEDIMSLSLPRTSIPPSTRNVQEAVMAAIRKLKAMPSDPTRYPRADRSVHLFLLTSQLDDGAIDLLPEVFMGQMQIHILGIGPVFWPRNEMGSSGWCVPLSTSGPRPNSKDGRSEQLPVTVEEIISTLRTGVYLGEAQNVVVHLRPAGDSRILEVIGDTEYPRLVPGEKRSLLIKVDPGNPPTLTTARGNARGPTDDWSTVEQQINSIQADLGVYETPLLTVTLTYQHSSHPPSTTLSISRTAGVDRYNEHSRWHSSPILQTKLFASPENSPKTAVTHGEYVYRIRSQKAASMYPNPDRALSEIKAIRTSARSAEGKADLHDISRELAYRARMEKRFLQSTVASADSGFIDDGQRKFSFASDATDEVPAYWRDEELRSSPFMPPDEAPLARLGLEESDADGEGEAEEGMDEARKIWRDMKVRKYGSGGAGGAGGAGGIGRVRFSTDVNRNGRAGDGETSGSARSRSLVRLRDVRETDFGPWRV</sequence>
<feature type="compositionally biased region" description="Basic and acidic residues" evidence="1">
    <location>
        <begin position="304"/>
        <end position="313"/>
    </location>
</feature>
<feature type="domain" description="VWFA" evidence="2">
    <location>
        <begin position="641"/>
        <end position="795"/>
    </location>
</feature>
<dbReference type="EMBL" id="NESQ01000126">
    <property type="protein sequence ID" value="PUU78238.1"/>
    <property type="molecule type" value="Genomic_DNA"/>
</dbReference>
<feature type="compositionally biased region" description="Basic and acidic residues" evidence="1">
    <location>
        <begin position="376"/>
        <end position="389"/>
    </location>
</feature>